<sequence>MTIYGDDLNMVVTDTLNKNVLGWVTLGIIIVVGSIVLLQFKGVTGVTAALNTTIDNFVSGIGEPQNWVAIAIIAIIGFAILGIFLKKR</sequence>
<keyword evidence="1" id="KW-1133">Transmembrane helix</keyword>
<feature type="transmembrane region" description="Helical" evidence="1">
    <location>
        <begin position="20"/>
        <end position="40"/>
    </location>
</feature>
<keyword evidence="1" id="KW-0812">Transmembrane</keyword>
<protein>
    <submittedName>
        <fullName evidence="2">Uncharacterized protein</fullName>
    </submittedName>
</protein>
<dbReference type="AlphaFoldDB" id="X1BJ55"/>
<reference evidence="2" key="1">
    <citation type="journal article" date="2014" name="Front. Microbiol.">
        <title>High frequency of phylogenetically diverse reductive dehalogenase-homologous genes in deep subseafloor sedimentary metagenomes.</title>
        <authorList>
            <person name="Kawai M."/>
            <person name="Futagami T."/>
            <person name="Toyoda A."/>
            <person name="Takaki Y."/>
            <person name="Nishi S."/>
            <person name="Hori S."/>
            <person name="Arai W."/>
            <person name="Tsubouchi T."/>
            <person name="Morono Y."/>
            <person name="Uchiyama I."/>
            <person name="Ito T."/>
            <person name="Fujiyama A."/>
            <person name="Inagaki F."/>
            <person name="Takami H."/>
        </authorList>
    </citation>
    <scope>NUCLEOTIDE SEQUENCE</scope>
    <source>
        <strain evidence="2">Expedition CK06-06</strain>
    </source>
</reference>
<accession>X1BJ55</accession>
<feature type="transmembrane region" description="Helical" evidence="1">
    <location>
        <begin position="67"/>
        <end position="85"/>
    </location>
</feature>
<name>X1BJ55_9ZZZZ</name>
<comment type="caution">
    <text evidence="2">The sequence shown here is derived from an EMBL/GenBank/DDBJ whole genome shotgun (WGS) entry which is preliminary data.</text>
</comment>
<dbReference type="EMBL" id="BART01006968">
    <property type="protein sequence ID" value="GAG72086.1"/>
    <property type="molecule type" value="Genomic_DNA"/>
</dbReference>
<keyword evidence="1" id="KW-0472">Membrane</keyword>
<evidence type="ECO:0000256" key="1">
    <source>
        <dbReference type="SAM" id="Phobius"/>
    </source>
</evidence>
<gene>
    <name evidence="2" type="ORF">S01H4_15906</name>
</gene>
<proteinExistence type="predicted"/>
<organism evidence="2">
    <name type="scientific">marine sediment metagenome</name>
    <dbReference type="NCBI Taxonomy" id="412755"/>
    <lineage>
        <taxon>unclassified sequences</taxon>
        <taxon>metagenomes</taxon>
        <taxon>ecological metagenomes</taxon>
    </lineage>
</organism>
<evidence type="ECO:0000313" key="2">
    <source>
        <dbReference type="EMBL" id="GAG72086.1"/>
    </source>
</evidence>